<dbReference type="InterPro" id="IPR017853">
    <property type="entry name" value="GH"/>
</dbReference>
<dbReference type="InterPro" id="IPR006102">
    <property type="entry name" value="Ig-like_GH2"/>
</dbReference>
<dbReference type="InterPro" id="IPR051913">
    <property type="entry name" value="GH2_Domain-Containing"/>
</dbReference>
<dbReference type="Gene3D" id="2.60.120.260">
    <property type="entry name" value="Galactose-binding domain-like"/>
    <property type="match status" value="1"/>
</dbReference>
<dbReference type="PROSITE" id="PS51257">
    <property type="entry name" value="PROKAR_LIPOPROTEIN"/>
    <property type="match status" value="1"/>
</dbReference>
<dbReference type="Pfam" id="PF02837">
    <property type="entry name" value="Glyco_hydro_2_N"/>
    <property type="match status" value="1"/>
</dbReference>
<feature type="domain" description="Glycoside hydrolase family 2 catalytic" evidence="5">
    <location>
        <begin position="314"/>
        <end position="458"/>
    </location>
</feature>
<reference evidence="7 8" key="1">
    <citation type="submission" date="2018-05" db="EMBL/GenBank/DDBJ databases">
        <title>Marinilabilia rubrum sp. nov., isolated from saltern sediment.</title>
        <authorList>
            <person name="Zhang R."/>
        </authorList>
    </citation>
    <scope>NUCLEOTIDE SEQUENCE [LARGE SCALE GENOMIC DNA]</scope>
    <source>
        <strain evidence="7 8">WTE16</strain>
    </source>
</reference>
<dbReference type="Proteomes" id="UP000244956">
    <property type="component" value="Unassembled WGS sequence"/>
</dbReference>
<gene>
    <name evidence="7" type="ORF">DDZ16_15420</name>
</gene>
<dbReference type="GO" id="GO:0004553">
    <property type="term" value="F:hydrolase activity, hydrolyzing O-glycosyl compounds"/>
    <property type="evidence" value="ECO:0007669"/>
    <property type="project" value="InterPro"/>
</dbReference>
<feature type="domain" description="Glycosyl hydrolases family 2 sugar binding" evidence="6">
    <location>
        <begin position="26"/>
        <end position="161"/>
    </location>
</feature>
<dbReference type="Gene3D" id="2.60.40.10">
    <property type="entry name" value="Immunoglobulins"/>
    <property type="match status" value="1"/>
</dbReference>
<comment type="similarity">
    <text evidence="1">Belongs to the glycosyl hydrolase 2 family.</text>
</comment>
<dbReference type="InterPro" id="IPR006103">
    <property type="entry name" value="Glyco_hydro_2_cat"/>
</dbReference>
<comment type="caution">
    <text evidence="7">The sequence shown here is derived from an EMBL/GenBank/DDBJ whole genome shotgun (WGS) entry which is preliminary data.</text>
</comment>
<dbReference type="SUPFAM" id="SSF49303">
    <property type="entry name" value="beta-Galactosidase/glucuronidase domain"/>
    <property type="match status" value="1"/>
</dbReference>
<accession>A0A2U2B5W9</accession>
<evidence type="ECO:0000256" key="3">
    <source>
        <dbReference type="ARBA" id="ARBA00023295"/>
    </source>
</evidence>
<dbReference type="OrthoDB" id="9814867at2"/>
<organism evidence="7 8">
    <name type="scientific">Marinilabilia rubra</name>
    <dbReference type="NCBI Taxonomy" id="2162893"/>
    <lineage>
        <taxon>Bacteria</taxon>
        <taxon>Pseudomonadati</taxon>
        <taxon>Bacteroidota</taxon>
        <taxon>Bacteroidia</taxon>
        <taxon>Marinilabiliales</taxon>
        <taxon>Marinilabiliaceae</taxon>
        <taxon>Marinilabilia</taxon>
    </lineage>
</organism>
<evidence type="ECO:0000256" key="2">
    <source>
        <dbReference type="ARBA" id="ARBA00022801"/>
    </source>
</evidence>
<dbReference type="Pfam" id="PF00703">
    <property type="entry name" value="Glyco_hydro_2"/>
    <property type="match status" value="1"/>
</dbReference>
<dbReference type="PANTHER" id="PTHR42732">
    <property type="entry name" value="BETA-GALACTOSIDASE"/>
    <property type="match status" value="1"/>
</dbReference>
<name>A0A2U2B5W9_9BACT</name>
<evidence type="ECO:0000259" key="4">
    <source>
        <dbReference type="Pfam" id="PF00703"/>
    </source>
</evidence>
<dbReference type="AlphaFoldDB" id="A0A2U2B5W9"/>
<dbReference type="Pfam" id="PF02836">
    <property type="entry name" value="Glyco_hydro_2_C"/>
    <property type="match status" value="1"/>
</dbReference>
<dbReference type="InterPro" id="IPR006104">
    <property type="entry name" value="Glyco_hydro_2_N"/>
</dbReference>
<evidence type="ECO:0000256" key="1">
    <source>
        <dbReference type="ARBA" id="ARBA00007401"/>
    </source>
</evidence>
<protein>
    <submittedName>
        <fullName evidence="7">Glycoside hydrolase family 2</fullName>
    </submittedName>
</protein>
<dbReference type="GO" id="GO:0005975">
    <property type="term" value="P:carbohydrate metabolic process"/>
    <property type="evidence" value="ECO:0007669"/>
    <property type="project" value="InterPro"/>
</dbReference>
<keyword evidence="8" id="KW-1185">Reference proteome</keyword>
<dbReference type="InterPro" id="IPR036156">
    <property type="entry name" value="Beta-gal/glucu_dom_sf"/>
</dbReference>
<keyword evidence="3" id="KW-0326">Glycosidase</keyword>
<feature type="domain" description="Glycoside hydrolase family 2 immunoglobulin-like beta-sandwich" evidence="4">
    <location>
        <begin position="202"/>
        <end position="308"/>
    </location>
</feature>
<dbReference type="EMBL" id="QEWP01000014">
    <property type="protein sequence ID" value="PWD98468.1"/>
    <property type="molecule type" value="Genomic_DNA"/>
</dbReference>
<sequence>MRHILLLLLVIVTMAGCQSKEIKELSLAGEWQFRLDSADVGVDSEWYEQNLPGSINLPGTLDDAGFGTPTSLEPELKKEVLLGLTRKYDYVGPAWYSREFTVPQNWDGKQVELNLERVIWKTTVWVDGQEVGGGESLVAPHRFDFSEYLKPGQKQRLTIRIDNRKQYDISVKLLAHAYTNATQIIWNGVIGDLKLEASDKLSIEKLQVFPDLEQKKLNLSFEVHNNTGENFEGDVKVEVFSQNDNANPVKASKSINANVKRQLVSLTVEMDDEEVVAWDEFNPHLYDLHLSFEGGGYNDAVSETFGMRSIKREGDQMMINGRPLFLRGTLECCIFPLKGYPPMSKKEWKELMITARDWGLNHLRFHSWCPPEAAFEAADEIGFYLQAELPYWNLTFGEDSATVRFLKEEAQRMIDEYGNHPSFCFWSMGNEIEGDFEQLNDLVHSLKSRDNRHLYCVTAFTFQEGHGKAPEPYDDFFITQYTDSGWVRGQGVFNVEYPSFDKDYQATAGHLEVPLITHEIGQYSVYPDPAEAAKYTGNLLPLNFQAIGNDMEKNGMLEMAPDFHKATGAFAGVLYKEEIERALKTEPVSGFQLLDLHDFPGQGTALVGLLDAFWDPKGAVSKVWFTRFSSPVVPLLRYEKAVYENNEVFKAIPQVVNYSNNDLSEVLTCRVKSSSGEQLFEENVGVKDIPVGNQKLEESFSFDFSTIDEAQQLTLELQYGEFVNAWKIWVYPAGKSVDTTDLVVTRSFTEARQALEHGKKVLLNPDVESLKGIEGMFVPVFWSPVHFPDQPGTMGLLMDENHKAFKIFPTSYHSDWQWWDLCKRSKTLELPYDFDGEIIVQVVDNFAKNRLLADVFEARIGDGKLIFCSMDISEDLDERPVARQLRKSLQKYMNSEDFTPEKTLKWEDIEQFEL</sequence>
<evidence type="ECO:0000259" key="5">
    <source>
        <dbReference type="Pfam" id="PF02836"/>
    </source>
</evidence>
<evidence type="ECO:0000313" key="8">
    <source>
        <dbReference type="Proteomes" id="UP000244956"/>
    </source>
</evidence>
<dbReference type="InterPro" id="IPR008979">
    <property type="entry name" value="Galactose-bd-like_sf"/>
</dbReference>
<dbReference type="SUPFAM" id="SSF51445">
    <property type="entry name" value="(Trans)glycosidases"/>
    <property type="match status" value="1"/>
</dbReference>
<evidence type="ECO:0000259" key="6">
    <source>
        <dbReference type="Pfam" id="PF02837"/>
    </source>
</evidence>
<dbReference type="SUPFAM" id="SSF49785">
    <property type="entry name" value="Galactose-binding domain-like"/>
    <property type="match status" value="1"/>
</dbReference>
<keyword evidence="2 7" id="KW-0378">Hydrolase</keyword>
<dbReference type="RefSeq" id="WP_109265380.1">
    <property type="nucleotide sequence ID" value="NZ_QEWP01000014.1"/>
</dbReference>
<proteinExistence type="inferred from homology"/>
<evidence type="ECO:0000313" key="7">
    <source>
        <dbReference type="EMBL" id="PWD98468.1"/>
    </source>
</evidence>
<dbReference type="Gene3D" id="3.20.20.80">
    <property type="entry name" value="Glycosidases"/>
    <property type="match status" value="1"/>
</dbReference>
<dbReference type="PANTHER" id="PTHR42732:SF1">
    <property type="entry name" value="BETA-MANNOSIDASE"/>
    <property type="match status" value="1"/>
</dbReference>
<dbReference type="InterPro" id="IPR013783">
    <property type="entry name" value="Ig-like_fold"/>
</dbReference>